<accession>A0A9D4DI84</accession>
<proteinExistence type="predicted"/>
<dbReference type="Gene3D" id="3.40.1440.10">
    <property type="entry name" value="GIY-YIG endonuclease"/>
    <property type="match status" value="1"/>
</dbReference>
<reference evidence="1" key="2">
    <citation type="submission" date="2020-11" db="EMBL/GenBank/DDBJ databases">
        <authorList>
            <person name="McCartney M.A."/>
            <person name="Auch B."/>
            <person name="Kono T."/>
            <person name="Mallez S."/>
            <person name="Becker A."/>
            <person name="Gohl D.M."/>
            <person name="Silverstein K.A.T."/>
            <person name="Koren S."/>
            <person name="Bechman K.B."/>
            <person name="Herman A."/>
            <person name="Abrahante J.E."/>
            <person name="Garbe J."/>
        </authorList>
    </citation>
    <scope>NUCLEOTIDE SEQUENCE</scope>
    <source>
        <strain evidence="1">Duluth1</strain>
        <tissue evidence="1">Whole animal</tissue>
    </source>
</reference>
<reference evidence="1" key="1">
    <citation type="journal article" date="2019" name="bioRxiv">
        <title>The Genome of the Zebra Mussel, Dreissena polymorpha: A Resource for Invasive Species Research.</title>
        <authorList>
            <person name="McCartney M.A."/>
            <person name="Auch B."/>
            <person name="Kono T."/>
            <person name="Mallez S."/>
            <person name="Zhang Y."/>
            <person name="Obille A."/>
            <person name="Becker A."/>
            <person name="Abrahante J.E."/>
            <person name="Garbe J."/>
            <person name="Badalamenti J.P."/>
            <person name="Herman A."/>
            <person name="Mangelson H."/>
            <person name="Liachko I."/>
            <person name="Sullivan S."/>
            <person name="Sone E.D."/>
            <person name="Koren S."/>
            <person name="Silverstein K.A.T."/>
            <person name="Beckman K.B."/>
            <person name="Gohl D.M."/>
        </authorList>
    </citation>
    <scope>NUCLEOTIDE SEQUENCE</scope>
    <source>
        <strain evidence="1">Duluth1</strain>
        <tissue evidence="1">Whole animal</tissue>
    </source>
</reference>
<dbReference type="AlphaFoldDB" id="A0A9D4DI84"/>
<keyword evidence="2" id="KW-1185">Reference proteome</keyword>
<dbReference type="Proteomes" id="UP000828390">
    <property type="component" value="Unassembled WGS sequence"/>
</dbReference>
<gene>
    <name evidence="1" type="ORF">DPMN_184593</name>
</gene>
<comment type="caution">
    <text evidence="1">The sequence shown here is derived from an EMBL/GenBank/DDBJ whole genome shotgun (WGS) entry which is preliminary data.</text>
</comment>
<organism evidence="1 2">
    <name type="scientific">Dreissena polymorpha</name>
    <name type="common">Zebra mussel</name>
    <name type="synonym">Mytilus polymorpha</name>
    <dbReference type="NCBI Taxonomy" id="45954"/>
    <lineage>
        <taxon>Eukaryota</taxon>
        <taxon>Metazoa</taxon>
        <taxon>Spiralia</taxon>
        <taxon>Lophotrochozoa</taxon>
        <taxon>Mollusca</taxon>
        <taxon>Bivalvia</taxon>
        <taxon>Autobranchia</taxon>
        <taxon>Heteroconchia</taxon>
        <taxon>Euheterodonta</taxon>
        <taxon>Imparidentia</taxon>
        <taxon>Neoheterodontei</taxon>
        <taxon>Myida</taxon>
        <taxon>Dreissenoidea</taxon>
        <taxon>Dreissenidae</taxon>
        <taxon>Dreissena</taxon>
    </lineage>
</organism>
<name>A0A9D4DI84_DREPO</name>
<dbReference type="InterPro" id="IPR035901">
    <property type="entry name" value="GIY-YIG_endonuc_sf"/>
</dbReference>
<dbReference type="EMBL" id="JAIWYP010000010">
    <property type="protein sequence ID" value="KAH3750077.1"/>
    <property type="molecule type" value="Genomic_DNA"/>
</dbReference>
<protein>
    <submittedName>
        <fullName evidence="1">Uncharacterized protein</fullName>
    </submittedName>
</protein>
<evidence type="ECO:0000313" key="2">
    <source>
        <dbReference type="Proteomes" id="UP000828390"/>
    </source>
</evidence>
<sequence length="78" mass="9266">MALNIRMNLHRSDWKTRKFNRSPVAAHFSESGHSFDNIILNCIEANTQWSDEQRKSRETYWIRRLNTLAPYGINKNDT</sequence>
<evidence type="ECO:0000313" key="1">
    <source>
        <dbReference type="EMBL" id="KAH3750077.1"/>
    </source>
</evidence>